<evidence type="ECO:0000313" key="3">
    <source>
        <dbReference type="WBParaSite" id="HPBE_0001953701-mRNA-1"/>
    </source>
</evidence>
<proteinExistence type="predicted"/>
<gene>
    <name evidence="1" type="ORF">HPBE_LOCUS19536</name>
</gene>
<dbReference type="Proteomes" id="UP000050761">
    <property type="component" value="Unassembled WGS sequence"/>
</dbReference>
<accession>A0A3P8F0W1</accession>
<evidence type="ECO:0000313" key="1">
    <source>
        <dbReference type="EMBL" id="VDP15433.1"/>
    </source>
</evidence>
<organism evidence="2 3">
    <name type="scientific">Heligmosomoides polygyrus</name>
    <name type="common">Parasitic roundworm</name>
    <dbReference type="NCBI Taxonomy" id="6339"/>
    <lineage>
        <taxon>Eukaryota</taxon>
        <taxon>Metazoa</taxon>
        <taxon>Ecdysozoa</taxon>
        <taxon>Nematoda</taxon>
        <taxon>Chromadorea</taxon>
        <taxon>Rhabditida</taxon>
        <taxon>Rhabditina</taxon>
        <taxon>Rhabditomorpha</taxon>
        <taxon>Strongyloidea</taxon>
        <taxon>Heligmosomidae</taxon>
        <taxon>Heligmosomoides</taxon>
    </lineage>
</organism>
<reference evidence="3" key="2">
    <citation type="submission" date="2019-09" db="UniProtKB">
        <authorList>
            <consortium name="WormBaseParasite"/>
        </authorList>
    </citation>
    <scope>IDENTIFICATION</scope>
</reference>
<accession>A0A183GBP9</accession>
<dbReference type="EMBL" id="UZAH01031434">
    <property type="protein sequence ID" value="VDP15433.1"/>
    <property type="molecule type" value="Genomic_DNA"/>
</dbReference>
<dbReference type="AlphaFoldDB" id="A0A183GBP9"/>
<name>A0A183GBP9_HELPZ</name>
<sequence length="132" mass="14843">MCGRRASGAVERVQRHSSFTFSSSQCPSTATCTPQRGPSCENSLEPEFRNASYPSKVSNAHVALSKSAWGQLQLYSLLQLTLLPTYSVIHGGHHGYRNLDFAKPSIYFRNRVITVRFLLRQSNRLGCYLDKM</sequence>
<dbReference type="WBParaSite" id="HPBE_0001953701-mRNA-1">
    <property type="protein sequence ID" value="HPBE_0001953701-mRNA-1"/>
    <property type="gene ID" value="HPBE_0001953701"/>
</dbReference>
<evidence type="ECO:0000313" key="2">
    <source>
        <dbReference type="Proteomes" id="UP000050761"/>
    </source>
</evidence>
<protein>
    <submittedName>
        <fullName evidence="1 3">Uncharacterized protein</fullName>
    </submittedName>
</protein>
<keyword evidence="2" id="KW-1185">Reference proteome</keyword>
<reference evidence="1 2" key="1">
    <citation type="submission" date="2018-11" db="EMBL/GenBank/DDBJ databases">
        <authorList>
            <consortium name="Pathogen Informatics"/>
        </authorList>
    </citation>
    <scope>NUCLEOTIDE SEQUENCE [LARGE SCALE GENOMIC DNA]</scope>
</reference>